<proteinExistence type="predicted"/>
<sequence length="115" mass="13646">MENKISTTILINRRMHYNTTTHHQQEYKSCKVEPEKTKEAENMFNSMYRYISVITLLVFATMNESQSTKLEVIKNKLWRSQGVEQKYADLVLEKEAKIFQYAYMINHKTGNDTTK</sequence>
<organism evidence="1 2">
    <name type="scientific">Trichobilharzia regenti</name>
    <name type="common">Nasal bird schistosome</name>
    <dbReference type="NCBI Taxonomy" id="157069"/>
    <lineage>
        <taxon>Eukaryota</taxon>
        <taxon>Metazoa</taxon>
        <taxon>Spiralia</taxon>
        <taxon>Lophotrochozoa</taxon>
        <taxon>Platyhelminthes</taxon>
        <taxon>Trematoda</taxon>
        <taxon>Digenea</taxon>
        <taxon>Strigeidida</taxon>
        <taxon>Schistosomatoidea</taxon>
        <taxon>Schistosomatidae</taxon>
        <taxon>Trichobilharzia</taxon>
    </lineage>
</organism>
<evidence type="ECO:0000313" key="1">
    <source>
        <dbReference type="Proteomes" id="UP000050795"/>
    </source>
</evidence>
<name>A0AA85JB94_TRIRE</name>
<dbReference type="WBParaSite" id="TREG1_141520.1">
    <property type="protein sequence ID" value="TREG1_141520.1"/>
    <property type="gene ID" value="TREG1_141520"/>
</dbReference>
<evidence type="ECO:0000313" key="2">
    <source>
        <dbReference type="WBParaSite" id="TREG1_141520.1"/>
    </source>
</evidence>
<dbReference type="Proteomes" id="UP000050795">
    <property type="component" value="Unassembled WGS sequence"/>
</dbReference>
<reference evidence="2" key="2">
    <citation type="submission" date="2023-11" db="UniProtKB">
        <authorList>
            <consortium name="WormBaseParasite"/>
        </authorList>
    </citation>
    <scope>IDENTIFICATION</scope>
</reference>
<accession>A0AA85JB94</accession>
<keyword evidence="1" id="KW-1185">Reference proteome</keyword>
<reference evidence="1" key="1">
    <citation type="submission" date="2022-06" db="EMBL/GenBank/DDBJ databases">
        <authorList>
            <person name="Berger JAMES D."/>
            <person name="Berger JAMES D."/>
        </authorList>
    </citation>
    <scope>NUCLEOTIDE SEQUENCE [LARGE SCALE GENOMIC DNA]</scope>
</reference>
<protein>
    <submittedName>
        <fullName evidence="2">Uncharacterized protein</fullName>
    </submittedName>
</protein>
<dbReference type="AlphaFoldDB" id="A0AA85JB94"/>